<dbReference type="RefSeq" id="WP_121523337.1">
    <property type="nucleotide sequence ID" value="NZ_RCHR01000004.1"/>
</dbReference>
<keyword evidence="12" id="KW-0902">Two-component regulatory system</keyword>
<evidence type="ECO:0000256" key="4">
    <source>
        <dbReference type="ARBA" id="ARBA00022475"/>
    </source>
</evidence>
<evidence type="ECO:0000313" key="17">
    <source>
        <dbReference type="Proteomes" id="UP000270219"/>
    </source>
</evidence>
<evidence type="ECO:0000256" key="14">
    <source>
        <dbReference type="SAM" id="Phobius"/>
    </source>
</evidence>
<dbReference type="GO" id="GO:0004721">
    <property type="term" value="F:phosphoprotein phosphatase activity"/>
    <property type="evidence" value="ECO:0007669"/>
    <property type="project" value="TreeGrafter"/>
</dbReference>
<keyword evidence="10" id="KW-0067">ATP-binding</keyword>
<dbReference type="PANTHER" id="PTHR45453">
    <property type="entry name" value="PHOSPHATE REGULON SENSOR PROTEIN PHOR"/>
    <property type="match status" value="1"/>
</dbReference>
<dbReference type="GO" id="GO:0005886">
    <property type="term" value="C:plasma membrane"/>
    <property type="evidence" value="ECO:0007669"/>
    <property type="project" value="UniProtKB-SubCell"/>
</dbReference>
<proteinExistence type="predicted"/>
<keyword evidence="5" id="KW-0597">Phosphoprotein</keyword>
<evidence type="ECO:0000256" key="2">
    <source>
        <dbReference type="ARBA" id="ARBA00004651"/>
    </source>
</evidence>
<evidence type="ECO:0000256" key="11">
    <source>
        <dbReference type="ARBA" id="ARBA00022989"/>
    </source>
</evidence>
<dbReference type="InterPro" id="IPR003661">
    <property type="entry name" value="HisK_dim/P_dom"/>
</dbReference>
<organism evidence="16 17">
    <name type="scientific">Oceanobacillus piezotolerans</name>
    <dbReference type="NCBI Taxonomy" id="2448030"/>
    <lineage>
        <taxon>Bacteria</taxon>
        <taxon>Bacillati</taxon>
        <taxon>Bacillota</taxon>
        <taxon>Bacilli</taxon>
        <taxon>Bacillales</taxon>
        <taxon>Bacillaceae</taxon>
        <taxon>Oceanobacillus</taxon>
    </lineage>
</organism>
<dbReference type="InterPro" id="IPR003594">
    <property type="entry name" value="HATPase_dom"/>
</dbReference>
<dbReference type="GO" id="GO:0005524">
    <property type="term" value="F:ATP binding"/>
    <property type="evidence" value="ECO:0007669"/>
    <property type="project" value="UniProtKB-KW"/>
</dbReference>
<keyword evidence="13 14" id="KW-0472">Membrane</keyword>
<feature type="domain" description="Histidine kinase" evidence="15">
    <location>
        <begin position="121"/>
        <end position="326"/>
    </location>
</feature>
<dbReference type="InterPro" id="IPR036890">
    <property type="entry name" value="HATPase_C_sf"/>
</dbReference>
<evidence type="ECO:0000256" key="7">
    <source>
        <dbReference type="ARBA" id="ARBA00022692"/>
    </source>
</evidence>
<dbReference type="Gene3D" id="3.30.565.10">
    <property type="entry name" value="Histidine kinase-like ATPase, C-terminal domain"/>
    <property type="match status" value="1"/>
</dbReference>
<comment type="subcellular location">
    <subcellularLocation>
        <location evidence="2">Cell membrane</location>
        <topology evidence="2">Multi-pass membrane protein</topology>
    </subcellularLocation>
</comment>
<feature type="transmembrane region" description="Helical" evidence="14">
    <location>
        <begin position="35"/>
        <end position="55"/>
    </location>
</feature>
<dbReference type="Proteomes" id="UP000270219">
    <property type="component" value="Unassembled WGS sequence"/>
</dbReference>
<sequence>MIKTFLKERRSWIGLFIAIQLLILFISYLDPSISFRSFLYIVFLSCLIFLVFLIMRYNKEIAFYKSMEEWHPSLGLDSLKDPGTPFENIIAKAIGQQAEFYINETREQVMNLEGEQDELLAWIHEVKTPLTTMQLMLERVQDENLKAQLQFEWLRVHLLLDQQLHHRRIPSLENDLYIEKLALDSLVSAEIKSLQSWCFQKGIGFDITLEANVVLSDAKWLGFILRQIITNAVKYSEGSDIIIHSSKQHGTVKLTIQDFGRGISTKDLPRIFDKGFTSTMNHKDHNATGMGLYLTKKAATPLKIHIDVTSEQGMGTVFELTFPKKNAFLDLTGM</sequence>
<feature type="transmembrane region" description="Helical" evidence="14">
    <location>
        <begin position="12"/>
        <end position="29"/>
    </location>
</feature>
<gene>
    <name evidence="16" type="ORF">D8M04_12130</name>
</gene>
<evidence type="ECO:0000313" key="16">
    <source>
        <dbReference type="EMBL" id="RLL43665.1"/>
    </source>
</evidence>
<dbReference type="PRINTS" id="PR00344">
    <property type="entry name" value="BCTRLSENSOR"/>
</dbReference>
<keyword evidence="9 16" id="KW-0418">Kinase</keyword>
<comment type="caution">
    <text evidence="16">The sequence shown here is derived from an EMBL/GenBank/DDBJ whole genome shotgun (WGS) entry which is preliminary data.</text>
</comment>
<dbReference type="PROSITE" id="PS50109">
    <property type="entry name" value="HIS_KIN"/>
    <property type="match status" value="1"/>
</dbReference>
<reference evidence="16 17" key="1">
    <citation type="submission" date="2018-10" db="EMBL/GenBank/DDBJ databases">
        <title>Oceanobacillus sp. YLB-02 draft genome.</title>
        <authorList>
            <person name="Yu L."/>
        </authorList>
    </citation>
    <scope>NUCLEOTIDE SEQUENCE [LARGE SCALE GENOMIC DNA]</scope>
    <source>
        <strain evidence="16 17">YLB-02</strain>
    </source>
</reference>
<dbReference type="InterPro" id="IPR050351">
    <property type="entry name" value="BphY/WalK/GraS-like"/>
</dbReference>
<evidence type="ECO:0000256" key="9">
    <source>
        <dbReference type="ARBA" id="ARBA00022777"/>
    </source>
</evidence>
<dbReference type="OrthoDB" id="9780487at2"/>
<dbReference type="SUPFAM" id="SSF55874">
    <property type="entry name" value="ATPase domain of HSP90 chaperone/DNA topoisomerase II/histidine kinase"/>
    <property type="match status" value="1"/>
</dbReference>
<evidence type="ECO:0000256" key="13">
    <source>
        <dbReference type="ARBA" id="ARBA00023136"/>
    </source>
</evidence>
<dbReference type="Pfam" id="PF02518">
    <property type="entry name" value="HATPase_c"/>
    <property type="match status" value="1"/>
</dbReference>
<dbReference type="EC" id="2.7.13.3" evidence="3"/>
<keyword evidence="7 14" id="KW-0812">Transmembrane</keyword>
<evidence type="ECO:0000256" key="1">
    <source>
        <dbReference type="ARBA" id="ARBA00000085"/>
    </source>
</evidence>
<evidence type="ECO:0000259" key="15">
    <source>
        <dbReference type="PROSITE" id="PS50109"/>
    </source>
</evidence>
<dbReference type="InterPro" id="IPR004358">
    <property type="entry name" value="Sig_transdc_His_kin-like_C"/>
</dbReference>
<keyword evidence="17" id="KW-1185">Reference proteome</keyword>
<evidence type="ECO:0000256" key="3">
    <source>
        <dbReference type="ARBA" id="ARBA00012438"/>
    </source>
</evidence>
<evidence type="ECO:0000256" key="8">
    <source>
        <dbReference type="ARBA" id="ARBA00022741"/>
    </source>
</evidence>
<dbReference type="GO" id="GO:0016036">
    <property type="term" value="P:cellular response to phosphate starvation"/>
    <property type="evidence" value="ECO:0007669"/>
    <property type="project" value="TreeGrafter"/>
</dbReference>
<dbReference type="PANTHER" id="PTHR45453:SF2">
    <property type="entry name" value="HISTIDINE KINASE"/>
    <property type="match status" value="1"/>
</dbReference>
<comment type="catalytic activity">
    <reaction evidence="1">
        <text>ATP + protein L-histidine = ADP + protein N-phospho-L-histidine.</text>
        <dbReference type="EC" id="2.7.13.3"/>
    </reaction>
</comment>
<dbReference type="CDD" id="cd00082">
    <property type="entry name" value="HisKA"/>
    <property type="match status" value="1"/>
</dbReference>
<evidence type="ECO:0000256" key="5">
    <source>
        <dbReference type="ARBA" id="ARBA00022553"/>
    </source>
</evidence>
<accession>A0A498D468</accession>
<keyword evidence="6" id="KW-0808">Transferase</keyword>
<keyword evidence="4" id="KW-1003">Cell membrane</keyword>
<dbReference type="EMBL" id="RCHR01000004">
    <property type="protein sequence ID" value="RLL43665.1"/>
    <property type="molecule type" value="Genomic_DNA"/>
</dbReference>
<evidence type="ECO:0000256" key="12">
    <source>
        <dbReference type="ARBA" id="ARBA00023012"/>
    </source>
</evidence>
<protein>
    <recommendedName>
        <fullName evidence="3">histidine kinase</fullName>
        <ecNumber evidence="3">2.7.13.3</ecNumber>
    </recommendedName>
</protein>
<keyword evidence="8" id="KW-0547">Nucleotide-binding</keyword>
<keyword evidence="11 14" id="KW-1133">Transmembrane helix</keyword>
<dbReference type="SMART" id="SM00387">
    <property type="entry name" value="HATPase_c"/>
    <property type="match status" value="1"/>
</dbReference>
<evidence type="ECO:0000256" key="10">
    <source>
        <dbReference type="ARBA" id="ARBA00022840"/>
    </source>
</evidence>
<name>A0A498D468_9BACI</name>
<dbReference type="InterPro" id="IPR005467">
    <property type="entry name" value="His_kinase_dom"/>
</dbReference>
<dbReference type="AlphaFoldDB" id="A0A498D468"/>
<evidence type="ECO:0000256" key="6">
    <source>
        <dbReference type="ARBA" id="ARBA00022679"/>
    </source>
</evidence>
<dbReference type="GO" id="GO:0000155">
    <property type="term" value="F:phosphorelay sensor kinase activity"/>
    <property type="evidence" value="ECO:0007669"/>
    <property type="project" value="InterPro"/>
</dbReference>